<keyword evidence="2" id="KW-0238">DNA-binding</keyword>
<name>A0A380FHJ0_STAGA</name>
<sequence length="44" mass="5029">MRLFSGEHKPTYRSKDKEPLQLAVVVSFIVIVTAILWVLAVLFL</sequence>
<gene>
    <name evidence="2" type="ORF">NCTC12195_02265</name>
</gene>
<evidence type="ECO:0000313" key="2">
    <source>
        <dbReference type="EMBL" id="SUM32816.1"/>
    </source>
</evidence>
<dbReference type="Proteomes" id="UP000255277">
    <property type="component" value="Unassembled WGS sequence"/>
</dbReference>
<reference evidence="2 3" key="1">
    <citation type="submission" date="2018-06" db="EMBL/GenBank/DDBJ databases">
        <authorList>
            <consortium name="Pathogen Informatics"/>
            <person name="Doyle S."/>
        </authorList>
    </citation>
    <scope>NUCLEOTIDE SEQUENCE [LARGE SCALE GENOMIC DNA]</scope>
    <source>
        <strain evidence="2 3">NCTC12195</strain>
    </source>
</reference>
<keyword evidence="1" id="KW-0472">Membrane</keyword>
<proteinExistence type="predicted"/>
<feature type="transmembrane region" description="Helical" evidence="1">
    <location>
        <begin position="20"/>
        <end position="43"/>
    </location>
</feature>
<dbReference type="GO" id="GO:0003677">
    <property type="term" value="F:DNA binding"/>
    <property type="evidence" value="ECO:0007669"/>
    <property type="project" value="UniProtKB-KW"/>
</dbReference>
<evidence type="ECO:0000256" key="1">
    <source>
        <dbReference type="SAM" id="Phobius"/>
    </source>
</evidence>
<accession>A0A380FHJ0</accession>
<dbReference type="EMBL" id="UHDK01000001">
    <property type="protein sequence ID" value="SUM32816.1"/>
    <property type="molecule type" value="Genomic_DNA"/>
</dbReference>
<dbReference type="AlphaFoldDB" id="A0A380FHJ0"/>
<keyword evidence="1" id="KW-0812">Transmembrane</keyword>
<protein>
    <submittedName>
        <fullName evidence="2">Putative DNA-binding protein</fullName>
    </submittedName>
</protein>
<evidence type="ECO:0000313" key="3">
    <source>
        <dbReference type="Proteomes" id="UP000255277"/>
    </source>
</evidence>
<keyword evidence="1" id="KW-1133">Transmembrane helix</keyword>
<organism evidence="2 3">
    <name type="scientific">Staphylococcus gallinarum</name>
    <dbReference type="NCBI Taxonomy" id="1293"/>
    <lineage>
        <taxon>Bacteria</taxon>
        <taxon>Bacillati</taxon>
        <taxon>Bacillota</taxon>
        <taxon>Bacilli</taxon>
        <taxon>Bacillales</taxon>
        <taxon>Staphylococcaceae</taxon>
        <taxon>Staphylococcus</taxon>
    </lineage>
</organism>